<comment type="caution">
    <text evidence="2">The sequence shown here is derived from an EMBL/GenBank/DDBJ whole genome shotgun (WGS) entry which is preliminary data.</text>
</comment>
<evidence type="ECO:0000256" key="1">
    <source>
        <dbReference type="SAM" id="Phobius"/>
    </source>
</evidence>
<feature type="transmembrane region" description="Helical" evidence="1">
    <location>
        <begin position="77"/>
        <end position="100"/>
    </location>
</feature>
<dbReference type="Proteomes" id="UP000248806">
    <property type="component" value="Unassembled WGS sequence"/>
</dbReference>
<dbReference type="OrthoDB" id="159864at2"/>
<reference evidence="2 3" key="1">
    <citation type="submission" date="2018-06" db="EMBL/GenBank/DDBJ databases">
        <title>Genomic Encyclopedia of Archaeal and Bacterial Type Strains, Phase II (KMG-II): from individual species to whole genera.</title>
        <authorList>
            <person name="Goeker M."/>
        </authorList>
    </citation>
    <scope>NUCLEOTIDE SEQUENCE [LARGE SCALE GENOMIC DNA]</scope>
    <source>
        <strain evidence="2 3">ATCC BAA-1881</strain>
    </source>
</reference>
<keyword evidence="3" id="KW-1185">Reference proteome</keyword>
<keyword evidence="1" id="KW-0812">Transmembrane</keyword>
<dbReference type="RefSeq" id="WP_111318898.1">
    <property type="nucleotide sequence ID" value="NZ_BIFX01000001.1"/>
</dbReference>
<evidence type="ECO:0000313" key="2">
    <source>
        <dbReference type="EMBL" id="PZW36555.1"/>
    </source>
</evidence>
<name>A0A326UF54_THEHA</name>
<keyword evidence="1" id="KW-0472">Membrane</keyword>
<accession>A0A326UF54</accession>
<organism evidence="2 3">
    <name type="scientific">Thermosporothrix hazakensis</name>
    <dbReference type="NCBI Taxonomy" id="644383"/>
    <lineage>
        <taxon>Bacteria</taxon>
        <taxon>Bacillati</taxon>
        <taxon>Chloroflexota</taxon>
        <taxon>Ktedonobacteria</taxon>
        <taxon>Ktedonobacterales</taxon>
        <taxon>Thermosporotrichaceae</taxon>
        <taxon>Thermosporothrix</taxon>
    </lineage>
</organism>
<dbReference type="AlphaFoldDB" id="A0A326UF54"/>
<feature type="transmembrane region" description="Helical" evidence="1">
    <location>
        <begin position="106"/>
        <end position="126"/>
    </location>
</feature>
<sequence length="192" mass="20805">MQQQQQQQYGDFDLLAVFRDESQANTAIEKLYKAGFDKDEVHQLSEGSYGAGEFRVHGPQDRSEMFRQVTVTRPNPVLIIVLAVIFAVVLGALAFAATFALPSIPAPLLITIGVVLGVVIGALIGFTRRKTVGAIGQKTAQPAPSPTRANGKAKNVVALRFHEPVNISRKSKARAILLNSEGKIDRSVGRQE</sequence>
<proteinExistence type="predicted"/>
<protein>
    <submittedName>
        <fullName evidence="2">Uncharacterized protein</fullName>
    </submittedName>
</protein>
<dbReference type="EMBL" id="QKUF01000001">
    <property type="protein sequence ID" value="PZW36555.1"/>
    <property type="molecule type" value="Genomic_DNA"/>
</dbReference>
<keyword evidence="1" id="KW-1133">Transmembrane helix</keyword>
<gene>
    <name evidence="2" type="ORF">EI42_00731</name>
</gene>
<evidence type="ECO:0000313" key="3">
    <source>
        <dbReference type="Proteomes" id="UP000248806"/>
    </source>
</evidence>